<evidence type="ECO:0000313" key="9">
    <source>
        <dbReference type="EMBL" id="RKD31545.1"/>
    </source>
</evidence>
<protein>
    <recommendedName>
        <fullName evidence="8">L-lactate permease</fullName>
    </recommendedName>
</protein>
<dbReference type="PANTHER" id="PTHR30003">
    <property type="entry name" value="L-LACTATE PERMEASE"/>
    <property type="match status" value="1"/>
</dbReference>
<feature type="transmembrane region" description="Helical" evidence="8">
    <location>
        <begin position="251"/>
        <end position="268"/>
    </location>
</feature>
<feature type="transmembrane region" description="Helical" evidence="8">
    <location>
        <begin position="192"/>
        <end position="213"/>
    </location>
</feature>
<dbReference type="GO" id="GO:0015295">
    <property type="term" value="F:solute:proton symporter activity"/>
    <property type="evidence" value="ECO:0007669"/>
    <property type="project" value="TreeGrafter"/>
</dbReference>
<accession>A0A419T250</accession>
<evidence type="ECO:0000256" key="7">
    <source>
        <dbReference type="ARBA" id="ARBA00023136"/>
    </source>
</evidence>
<keyword evidence="5 8" id="KW-0812">Transmembrane</keyword>
<feature type="transmembrane region" description="Helical" evidence="8">
    <location>
        <begin position="469"/>
        <end position="488"/>
    </location>
</feature>
<dbReference type="GO" id="GO:0005886">
    <property type="term" value="C:plasma membrane"/>
    <property type="evidence" value="ECO:0007669"/>
    <property type="project" value="UniProtKB-SubCell"/>
</dbReference>
<comment type="similarity">
    <text evidence="2 8">Belongs to the lactate permease family.</text>
</comment>
<feature type="transmembrane region" description="Helical" evidence="8">
    <location>
        <begin position="395"/>
        <end position="413"/>
    </location>
</feature>
<dbReference type="AlphaFoldDB" id="A0A419T250"/>
<name>A0A419T250_9FIRM</name>
<evidence type="ECO:0000256" key="2">
    <source>
        <dbReference type="ARBA" id="ARBA00010100"/>
    </source>
</evidence>
<dbReference type="EMBL" id="MCIB01000018">
    <property type="protein sequence ID" value="RKD31545.1"/>
    <property type="molecule type" value="Genomic_DNA"/>
</dbReference>
<comment type="function">
    <text evidence="8">Uptake of L-lactate across the membrane. Can also transport D-lactate and glycolate.</text>
</comment>
<dbReference type="Proteomes" id="UP000284177">
    <property type="component" value="Unassembled WGS sequence"/>
</dbReference>
<evidence type="ECO:0000256" key="3">
    <source>
        <dbReference type="ARBA" id="ARBA00022448"/>
    </source>
</evidence>
<evidence type="ECO:0000256" key="8">
    <source>
        <dbReference type="RuleBase" id="RU365092"/>
    </source>
</evidence>
<dbReference type="GO" id="GO:0015129">
    <property type="term" value="F:lactate transmembrane transporter activity"/>
    <property type="evidence" value="ECO:0007669"/>
    <property type="project" value="UniProtKB-UniRule"/>
</dbReference>
<feature type="transmembrane region" description="Helical" evidence="8">
    <location>
        <begin position="53"/>
        <end position="78"/>
    </location>
</feature>
<keyword evidence="6 8" id="KW-1133">Transmembrane helix</keyword>
<keyword evidence="7 8" id="KW-0472">Membrane</keyword>
<dbReference type="PANTHER" id="PTHR30003:SF0">
    <property type="entry name" value="GLYCOLATE PERMEASE GLCA-RELATED"/>
    <property type="match status" value="1"/>
</dbReference>
<dbReference type="OrthoDB" id="9761056at2"/>
<feature type="transmembrane region" description="Helical" evidence="8">
    <location>
        <begin position="125"/>
        <end position="145"/>
    </location>
</feature>
<feature type="transmembrane region" description="Helical" evidence="8">
    <location>
        <begin position="30"/>
        <end position="47"/>
    </location>
</feature>
<dbReference type="NCBIfam" id="TIGR00795">
    <property type="entry name" value="lctP"/>
    <property type="match status" value="1"/>
</dbReference>
<comment type="subcellular location">
    <subcellularLocation>
        <location evidence="1 8">Cell membrane</location>
        <topology evidence="1 8">Multi-pass membrane protein</topology>
    </subcellularLocation>
</comment>
<evidence type="ECO:0000256" key="4">
    <source>
        <dbReference type="ARBA" id="ARBA00022475"/>
    </source>
</evidence>
<feature type="transmembrane region" description="Helical" evidence="8">
    <location>
        <begin position="225"/>
        <end position="245"/>
    </location>
</feature>
<feature type="transmembrane region" description="Helical" evidence="8">
    <location>
        <begin position="152"/>
        <end position="172"/>
    </location>
</feature>
<dbReference type="Pfam" id="PF02652">
    <property type="entry name" value="Lactate_perm"/>
    <property type="match status" value="1"/>
</dbReference>
<feature type="transmembrane region" description="Helical" evidence="8">
    <location>
        <begin position="433"/>
        <end position="457"/>
    </location>
</feature>
<organism evidence="9 10">
    <name type="scientific">Thermohalobacter berrensis</name>
    <dbReference type="NCBI Taxonomy" id="99594"/>
    <lineage>
        <taxon>Bacteria</taxon>
        <taxon>Bacillati</taxon>
        <taxon>Bacillota</taxon>
        <taxon>Tissierellia</taxon>
        <taxon>Tissierellales</taxon>
        <taxon>Thermohalobacteraceae</taxon>
        <taxon>Thermohalobacter</taxon>
    </lineage>
</organism>
<evidence type="ECO:0000256" key="5">
    <source>
        <dbReference type="ARBA" id="ARBA00022692"/>
    </source>
</evidence>
<feature type="transmembrane region" description="Helical" evidence="8">
    <location>
        <begin position="355"/>
        <end position="375"/>
    </location>
</feature>
<dbReference type="RefSeq" id="WP_120169368.1">
    <property type="nucleotide sequence ID" value="NZ_MCIB01000018.1"/>
</dbReference>
<evidence type="ECO:0000256" key="6">
    <source>
        <dbReference type="ARBA" id="ARBA00022989"/>
    </source>
</evidence>
<reference evidence="9 10" key="1">
    <citation type="submission" date="2016-08" db="EMBL/GenBank/DDBJ databases">
        <title>Novel Firmicutes and Novel Genomes.</title>
        <authorList>
            <person name="Poppleton D.I."/>
            <person name="Gribaldo S."/>
        </authorList>
    </citation>
    <scope>NUCLEOTIDE SEQUENCE [LARGE SCALE GENOMIC DNA]</scope>
    <source>
        <strain evidence="9 10">CTT3</strain>
    </source>
</reference>
<feature type="transmembrane region" description="Helical" evidence="8">
    <location>
        <begin position="527"/>
        <end position="546"/>
    </location>
</feature>
<feature type="transmembrane region" description="Helical" evidence="8">
    <location>
        <begin position="99"/>
        <end position="119"/>
    </location>
</feature>
<keyword evidence="3 8" id="KW-0813">Transport</keyword>
<proteinExistence type="inferred from homology"/>
<sequence length="552" mass="58472">MFAFIAFLPILVTIVLMVGFNWSAKKALPLAWLLASIIALTVWKMNFHHVLSYSVYGALKAIDVLVIIFGAILILNTLKQSGAMTTINNGFSGITQDRRIQAIIIGWMFGAFVEGAAGFGTPAALAGPLLVGLGFPPLAVAMVALIYDSTPVAFGAVGTPIFGTMSTIAGNLQATGANAEAFKLSLTTWTAVTHGIAGVFVPLLGICMMTKFFGKERSIKPGLKVAPFAIFAGLAFVVPYVLIATIFGPELPSLVGAFIGLAIVIFAAKKGFLMPKENWDFPNKSEWESDWKSSVNLGNIGEAKMSLVKAWTPYILIAATLVLTRIPSLGLKGLLSSQAIEVANVMGIENLNYSFKWAYLPGTIPFILVALITHFMHKMDKEQVKEAWTNTFKQISGAAIALFAGVAMVQLMLNSGINSAGLDSMLTEMAKSAASISGGAFPFLSPFIGILGAFMSGSNTVSNILFSSLQFETASILQMPVVLVVALQVIGGSIGNMICVNNVVAACATVGAIGVEGKLIRRNFIPTVIYTAIAAGFIALLIYSGFNPFPLN</sequence>
<evidence type="ECO:0000256" key="1">
    <source>
        <dbReference type="ARBA" id="ARBA00004651"/>
    </source>
</evidence>
<keyword evidence="4 8" id="KW-1003">Cell membrane</keyword>
<evidence type="ECO:0000313" key="10">
    <source>
        <dbReference type="Proteomes" id="UP000284177"/>
    </source>
</evidence>
<dbReference type="InterPro" id="IPR003804">
    <property type="entry name" value="Lactate_perm"/>
</dbReference>
<gene>
    <name evidence="9" type="ORF">BET03_12575</name>
</gene>
<keyword evidence="10" id="KW-1185">Reference proteome</keyword>
<feature type="transmembrane region" description="Helical" evidence="8">
    <location>
        <begin position="6"/>
        <end position="23"/>
    </location>
</feature>
<comment type="caution">
    <text evidence="9">The sequence shown here is derived from an EMBL/GenBank/DDBJ whole genome shotgun (WGS) entry which is preliminary data.</text>
</comment>